<keyword evidence="5" id="KW-0843">Virulence</keyword>
<protein>
    <recommendedName>
        <fullName evidence="2">RING-type E3 ubiquitin transferase</fullName>
        <ecNumber evidence="2">2.3.2.27</ecNumber>
    </recommendedName>
</protein>
<dbReference type="Pfam" id="PF20178">
    <property type="entry name" value="ToxA_N"/>
    <property type="match status" value="1"/>
</dbReference>
<dbReference type="GO" id="GO:0061630">
    <property type="term" value="F:ubiquitin protein ligase activity"/>
    <property type="evidence" value="ECO:0007669"/>
    <property type="project" value="UniProtKB-EC"/>
</dbReference>
<dbReference type="GO" id="GO:0005576">
    <property type="term" value="C:extracellular region"/>
    <property type="evidence" value="ECO:0007669"/>
    <property type="project" value="UniProtKB-UniRule"/>
</dbReference>
<dbReference type="PROSITE" id="PS52053">
    <property type="entry name" value="NEL"/>
    <property type="match status" value="1"/>
</dbReference>
<dbReference type="InterPro" id="IPR032675">
    <property type="entry name" value="LRR_dom_sf"/>
</dbReference>
<dbReference type="KEGG" id="ppg:PputGB1_1838"/>
<evidence type="ECO:0000256" key="1">
    <source>
        <dbReference type="ARBA" id="ARBA00000900"/>
    </source>
</evidence>
<evidence type="ECO:0000256" key="6">
    <source>
        <dbReference type="PROSITE-ProRule" id="PRU01398"/>
    </source>
</evidence>
<dbReference type="Pfam" id="PF14496">
    <property type="entry name" value="NEL"/>
    <property type="match status" value="1"/>
</dbReference>
<dbReference type="HOGENOM" id="CLU_000909_1_0_6"/>
<keyword evidence="6" id="KW-0808">Transferase</keyword>
<dbReference type="Proteomes" id="UP000002157">
    <property type="component" value="Chromosome"/>
</dbReference>
<feature type="region of interest" description="Disordered" evidence="7">
    <location>
        <begin position="1478"/>
        <end position="1508"/>
    </location>
</feature>
<gene>
    <name evidence="9" type="ordered locus">PputGB1_1838</name>
</gene>
<evidence type="ECO:0000256" key="2">
    <source>
        <dbReference type="ARBA" id="ARBA00012483"/>
    </source>
</evidence>
<dbReference type="RefSeq" id="WP_012271500.1">
    <property type="nucleotide sequence ID" value="NC_010322.1"/>
</dbReference>
<dbReference type="SMART" id="SM00369">
    <property type="entry name" value="LRR_TYP"/>
    <property type="match status" value="4"/>
</dbReference>
<comment type="similarity">
    <text evidence="6">Belongs to the LRR-containing bacterial E3 ligase family.</text>
</comment>
<dbReference type="SUPFAM" id="SSF52058">
    <property type="entry name" value="L domain-like"/>
    <property type="match status" value="1"/>
</dbReference>
<dbReference type="InterPro" id="IPR029487">
    <property type="entry name" value="NEL_dom"/>
</dbReference>
<dbReference type="PANTHER" id="PTHR48051:SF54">
    <property type="entry name" value="LEUCINE-RICH REPEAT-CONTAINING PROTEIN"/>
    <property type="match status" value="1"/>
</dbReference>
<keyword evidence="6" id="KW-0833">Ubl conjugation pathway</keyword>
<evidence type="ECO:0000256" key="4">
    <source>
        <dbReference type="ARBA" id="ARBA00022737"/>
    </source>
</evidence>
<evidence type="ECO:0000313" key="9">
    <source>
        <dbReference type="EMBL" id="ABY97741.1"/>
    </source>
</evidence>
<name>B0KIG5_PSEPG</name>
<keyword evidence="6" id="KW-0832">Ubl conjugation</keyword>
<keyword evidence="6" id="KW-0964">Secreted</keyword>
<organism evidence="9 10">
    <name type="scientific">Pseudomonas putida (strain GB-1)</name>
    <dbReference type="NCBI Taxonomy" id="76869"/>
    <lineage>
        <taxon>Bacteria</taxon>
        <taxon>Pseudomonadati</taxon>
        <taxon>Pseudomonadota</taxon>
        <taxon>Gammaproteobacteria</taxon>
        <taxon>Pseudomonadales</taxon>
        <taxon>Pseudomonadaceae</taxon>
        <taxon>Pseudomonas</taxon>
    </lineage>
</organism>
<dbReference type="EMBL" id="CP000926">
    <property type="protein sequence ID" value="ABY97741.1"/>
    <property type="molecule type" value="Genomic_DNA"/>
</dbReference>
<proteinExistence type="inferred from homology"/>
<dbReference type="Gene3D" id="3.80.10.10">
    <property type="entry name" value="Ribonuclease Inhibitor"/>
    <property type="match status" value="1"/>
</dbReference>
<keyword evidence="3" id="KW-0433">Leucine-rich repeat</keyword>
<comment type="catalytic activity">
    <reaction evidence="1">
        <text>S-ubiquitinyl-[E2 ubiquitin-conjugating enzyme]-L-cysteine + [acceptor protein]-L-lysine = [E2 ubiquitin-conjugating enzyme]-L-cysteine + N(6)-ubiquitinyl-[acceptor protein]-L-lysine.</text>
        <dbReference type="EC" id="2.3.2.27"/>
    </reaction>
</comment>
<keyword evidence="6" id="KW-1035">Host cytoplasm</keyword>
<comment type="PTM">
    <text evidence="6">Ubiquitinated in the presence of host E1 ubiquitin-activating enzyme, E2 ubiquitin-conjugating enzyme and ubiquitin.</text>
</comment>
<dbReference type="EC" id="2.3.2.27" evidence="2"/>
<evidence type="ECO:0000313" key="10">
    <source>
        <dbReference type="Proteomes" id="UP000002157"/>
    </source>
</evidence>
<sequence length="1508" mass="167017">MPASFFAPGIAMISSTSNLETSHQKATDDFIAARLPDWLKRASQAQIIALRTSLNTHQASQARLRGLTQTLQPLQVFAQQHLQGVLVKPLPVGMTLAGLEWLQVSPRIGTFPGTLQQTYHYSATRRDGLLRLMGNFGPDESFFLGTGLVLPGRDDLLTGTPEQLVAACRALDVGRLYQDELARTFNATTEGILAQDKRSGLALAAQVAMLKGDIDEQVQHALLQVVEGGGPHSDTGLHGYPGLLEVLGQRVADGLFIRLRDSVGQDRGVVLYLPSDPVQALRRFDSTEAMNAAMAATLQEKGYRDYFTQLISLRQRASFAGLLSARLSDPQPDLALRGPTAFGDLFAALAAQQVQRVKDDARLLLVPTADADAAAARARRAAWRAAGLDLLNLAGLFIPVVGAILLGQLVVQTLGEVFEGVRDWARGHQHEALEHMLGVAETVAATALTVAGVSVLRSAFVDGLQPVSVGGRRGLLGSDDITAYESTPGTIALRDDGLYGDESRRWMRRGQRYYEVQRSEPEAPYRLCHPSGEKAYGPAVLHNGERSWRLMQDQPQRWSDVAMMLDTLWPQHPSIDAQRAAQVLRVAGVDAEELRGVLVENRPAPVNLRETLRRFEAHARIEAFFTRLASYSLVTQDSALLAWCEARAGSTNSDVLLRQQAALWGPLLDHLSSSPAGDDALLTLIRRDFAGLPEAYAQSLAAQFSEGERFLAMSGGRVTLNLASKARALLRLARLNRALEGLYLPGSYCNETGELAFALLQKEVESSNGVSANALDLQLRESAPDGHLLKAVGPAGVPRMRRVVVRKDGRFHLYDGLGRALPFGAGDSANLYDMLAAALAPEHRTALGMAENDMGTQLRQRLLARLPATHQEVVELLQWPTQVQWFNPGRRLADGRVGYLLSGRGTGDSHSLPARVRERLRQLYPGLDEAQLDQEQALLMNRQQSAYERIVELEDDQDQLSRHLNRWVSAELSERRQRLRQRSADAILRAWRLQGDCIYDHAGMVTGQRLSLSGVQLSSLPELPAAIDFHRITSLRLQESAVDRVPVSFLCPFTALTELDMSLNQLRNIPLGIAYLPQLQRLRLAHNQIRLNAQAVGILQALPGLLHLDLSYNRLEDLDLRFNHLSALTHLNLRHCRLGAWPSRIELCGLLVHCDLRDNQLPTPPEAVIAMPYAWRRGLIVDRNPLRGVQLQRLYALDPIEEHGHLPESMGKVDLPHARSLWLQHIAENDRAARAVLWDGLLAEPDSAGFFRILAWLEHTADYASAVAGGGREVLVRDVWAMLQAMDVSPALRLRVFEAANQPVSCSDMVSDRFSHMNVQVLLAKAEADAQDLTQRAQLMAFGRQLYRLDQVQQQARQAILRQGVEGEQVGRSAWSLAYRVRLRERLDLPGQPWAMRYPNAVALSDQHINDVAAAVLANETIEARTQSLVSQAFWETFLGEQHRNLFESLRTDYLQRRANLRAIQPPLSAEQLRSQVADLEDQEQRDRERLQAGLTESYLRGESRGDG</sequence>
<accession>B0KIG5</accession>
<keyword evidence="4" id="KW-0677">Repeat</keyword>
<feature type="active site" description="Glycyl thioester intermediate" evidence="6">
    <location>
        <position position="1306"/>
    </location>
</feature>
<dbReference type="Gene3D" id="1.20.58.360">
    <property type="entry name" value="Shigella T3SS effector IpaH defines"/>
    <property type="match status" value="1"/>
</dbReference>
<evidence type="ECO:0000256" key="5">
    <source>
        <dbReference type="ARBA" id="ARBA00023026"/>
    </source>
</evidence>
<dbReference type="PANTHER" id="PTHR48051">
    <property type="match status" value="1"/>
</dbReference>
<reference evidence="9 10" key="1">
    <citation type="submission" date="2008-01" db="EMBL/GenBank/DDBJ databases">
        <title>Complete sequence of Pseudomonas putida GB-1.</title>
        <authorList>
            <consortium name="US DOE Joint Genome Institute"/>
            <person name="Copeland A."/>
            <person name="Lucas S."/>
            <person name="Lapidus A."/>
            <person name="Barry K."/>
            <person name="Glavina del Rio T."/>
            <person name="Dalin E."/>
            <person name="Tice H."/>
            <person name="Pitluck S."/>
            <person name="Bruce D."/>
            <person name="Goodwin L."/>
            <person name="Chertkov O."/>
            <person name="Brettin T."/>
            <person name="Detter J.C."/>
            <person name="Han C."/>
            <person name="Kuske C.R."/>
            <person name="Schmutz J."/>
            <person name="Larimer F."/>
            <person name="Land M."/>
            <person name="Hauser L."/>
            <person name="Kyrpides N."/>
            <person name="Kim E."/>
            <person name="McCarthy J.K."/>
            <person name="Richardson P."/>
        </authorList>
    </citation>
    <scope>NUCLEOTIDE SEQUENCE [LARGE SCALE GENOMIC DNA]</scope>
    <source>
        <strain evidence="9 10">GB-1</strain>
    </source>
</reference>
<dbReference type="GO" id="GO:0016567">
    <property type="term" value="P:protein ubiquitination"/>
    <property type="evidence" value="ECO:0007669"/>
    <property type="project" value="InterPro"/>
</dbReference>
<evidence type="ECO:0000256" key="7">
    <source>
        <dbReference type="SAM" id="MobiDB-lite"/>
    </source>
</evidence>
<dbReference type="InterPro" id="IPR046673">
    <property type="entry name" value="ToxA_N"/>
</dbReference>
<dbReference type="GO" id="GO:0005737">
    <property type="term" value="C:cytoplasm"/>
    <property type="evidence" value="ECO:0007669"/>
    <property type="project" value="TreeGrafter"/>
</dbReference>
<dbReference type="InterPro" id="IPR050216">
    <property type="entry name" value="LRR_domain-containing"/>
</dbReference>
<dbReference type="eggNOG" id="COG4886">
    <property type="taxonomic scope" value="Bacteria"/>
</dbReference>
<evidence type="ECO:0000259" key="8">
    <source>
        <dbReference type="PROSITE" id="PS52053"/>
    </source>
</evidence>
<evidence type="ECO:0000256" key="3">
    <source>
        <dbReference type="ARBA" id="ARBA00022614"/>
    </source>
</evidence>
<feature type="domain" description="NEL" evidence="8">
    <location>
        <begin position="1214"/>
        <end position="1508"/>
    </location>
</feature>
<dbReference type="InterPro" id="IPR003591">
    <property type="entry name" value="Leu-rich_rpt_typical-subtyp"/>
</dbReference>